<dbReference type="OrthoDB" id="1521695at2"/>
<dbReference type="EMBL" id="FRBY01000002">
    <property type="protein sequence ID" value="SHL86756.1"/>
    <property type="molecule type" value="Genomic_DNA"/>
</dbReference>
<name>A0A1M7E505_9FLAO</name>
<sequence length="78" mass="8853">MDCGIYIKNTAQNGAGGDWYKMETQLSNFKKVNPNSKIKAEMNFKFSGDSKHPYEVSIDIFTDGNYNEILSVQKIKNP</sequence>
<keyword evidence="2" id="KW-1185">Reference proteome</keyword>
<dbReference type="STRING" id="29534.SAMN05444366_1847"/>
<protein>
    <submittedName>
        <fullName evidence="1">Uncharacterized protein</fullName>
    </submittedName>
</protein>
<reference evidence="2" key="1">
    <citation type="submission" date="2016-11" db="EMBL/GenBank/DDBJ databases">
        <authorList>
            <person name="Varghese N."/>
            <person name="Submissions S."/>
        </authorList>
    </citation>
    <scope>NUCLEOTIDE SEQUENCE [LARGE SCALE GENOMIC DNA]</scope>
    <source>
        <strain evidence="2">DSM 1811</strain>
    </source>
</reference>
<accession>A0A1M7E505</accession>
<organism evidence="1 2">
    <name type="scientific">Flavobacterium saccharophilum</name>
    <dbReference type="NCBI Taxonomy" id="29534"/>
    <lineage>
        <taxon>Bacteria</taxon>
        <taxon>Pseudomonadati</taxon>
        <taxon>Bacteroidota</taxon>
        <taxon>Flavobacteriia</taxon>
        <taxon>Flavobacteriales</taxon>
        <taxon>Flavobacteriaceae</taxon>
        <taxon>Flavobacterium</taxon>
    </lineage>
</organism>
<dbReference type="RefSeq" id="WP_072971239.1">
    <property type="nucleotide sequence ID" value="NZ_FRBY01000002.1"/>
</dbReference>
<evidence type="ECO:0000313" key="2">
    <source>
        <dbReference type="Proteomes" id="UP000184121"/>
    </source>
</evidence>
<dbReference type="Proteomes" id="UP000184121">
    <property type="component" value="Unassembled WGS sequence"/>
</dbReference>
<gene>
    <name evidence="1" type="ORF">SAMN05444366_1847</name>
</gene>
<evidence type="ECO:0000313" key="1">
    <source>
        <dbReference type="EMBL" id="SHL86756.1"/>
    </source>
</evidence>
<proteinExistence type="predicted"/>
<dbReference type="AlphaFoldDB" id="A0A1M7E505"/>